<gene>
    <name evidence="9" type="primary">betC_27</name>
    <name evidence="9" type="ORF">Poly51_58560</name>
</gene>
<dbReference type="InterPro" id="IPR013783">
    <property type="entry name" value="Ig-like_fold"/>
</dbReference>
<accession>A0A5C6E7I4</accession>
<organism evidence="9 10">
    <name type="scientific">Rubripirellula tenax</name>
    <dbReference type="NCBI Taxonomy" id="2528015"/>
    <lineage>
        <taxon>Bacteria</taxon>
        <taxon>Pseudomonadati</taxon>
        <taxon>Planctomycetota</taxon>
        <taxon>Planctomycetia</taxon>
        <taxon>Pirellulales</taxon>
        <taxon>Pirellulaceae</taxon>
        <taxon>Rubripirellula</taxon>
    </lineage>
</organism>
<evidence type="ECO:0000313" key="10">
    <source>
        <dbReference type="Proteomes" id="UP000318288"/>
    </source>
</evidence>
<dbReference type="EC" id="3.1.6.6" evidence="9"/>
<feature type="signal peptide" evidence="7">
    <location>
        <begin position="1"/>
        <end position="29"/>
    </location>
</feature>
<dbReference type="InterPro" id="IPR017850">
    <property type="entry name" value="Alkaline_phosphatase_core_sf"/>
</dbReference>
<dbReference type="InterPro" id="IPR000601">
    <property type="entry name" value="PKD_dom"/>
</dbReference>
<keyword evidence="6" id="KW-0106">Calcium</keyword>
<dbReference type="PANTHER" id="PTHR45953">
    <property type="entry name" value="IDURONATE 2-SULFATASE"/>
    <property type="match status" value="1"/>
</dbReference>
<dbReference type="InterPro" id="IPR000917">
    <property type="entry name" value="Sulfatase_N"/>
</dbReference>
<evidence type="ECO:0000256" key="5">
    <source>
        <dbReference type="ARBA" id="ARBA00022801"/>
    </source>
</evidence>
<evidence type="ECO:0000256" key="2">
    <source>
        <dbReference type="ARBA" id="ARBA00008779"/>
    </source>
</evidence>
<protein>
    <submittedName>
        <fullName evidence="9">Choline-sulfatase</fullName>
        <ecNumber evidence="9">3.1.6.6</ecNumber>
    </submittedName>
</protein>
<evidence type="ECO:0000256" key="7">
    <source>
        <dbReference type="SAM" id="SignalP"/>
    </source>
</evidence>
<dbReference type="PROSITE" id="PS50093">
    <property type="entry name" value="PKD"/>
    <property type="match status" value="1"/>
</dbReference>
<keyword evidence="10" id="KW-1185">Reference proteome</keyword>
<dbReference type="OrthoDB" id="236884at2"/>
<dbReference type="Gene3D" id="2.60.40.10">
    <property type="entry name" value="Immunoglobulins"/>
    <property type="match status" value="1"/>
</dbReference>
<name>A0A5C6E7I4_9BACT</name>
<evidence type="ECO:0000256" key="3">
    <source>
        <dbReference type="ARBA" id="ARBA00022723"/>
    </source>
</evidence>
<reference evidence="9 10" key="1">
    <citation type="submission" date="2019-02" db="EMBL/GenBank/DDBJ databases">
        <title>Deep-cultivation of Planctomycetes and their phenomic and genomic characterization uncovers novel biology.</title>
        <authorList>
            <person name="Wiegand S."/>
            <person name="Jogler M."/>
            <person name="Boedeker C."/>
            <person name="Pinto D."/>
            <person name="Vollmers J."/>
            <person name="Rivas-Marin E."/>
            <person name="Kohn T."/>
            <person name="Peeters S.H."/>
            <person name="Heuer A."/>
            <person name="Rast P."/>
            <person name="Oberbeckmann S."/>
            <person name="Bunk B."/>
            <person name="Jeske O."/>
            <person name="Meyerdierks A."/>
            <person name="Storesund J.E."/>
            <person name="Kallscheuer N."/>
            <person name="Luecker S."/>
            <person name="Lage O.M."/>
            <person name="Pohl T."/>
            <person name="Merkel B.J."/>
            <person name="Hornburger P."/>
            <person name="Mueller R.-W."/>
            <person name="Bruemmer F."/>
            <person name="Labrenz M."/>
            <person name="Spormann A.M."/>
            <person name="Op Den Camp H."/>
            <person name="Overmann J."/>
            <person name="Amann R."/>
            <person name="Jetten M.S.M."/>
            <person name="Mascher T."/>
            <person name="Medema M.H."/>
            <person name="Devos D.P."/>
            <person name="Kaster A.-K."/>
            <person name="Ovreas L."/>
            <person name="Rohde M."/>
            <person name="Galperin M.Y."/>
            <person name="Jogler C."/>
        </authorList>
    </citation>
    <scope>NUCLEOTIDE SEQUENCE [LARGE SCALE GENOMIC DNA]</scope>
    <source>
        <strain evidence="9 10">Poly51</strain>
    </source>
</reference>
<dbReference type="PANTHER" id="PTHR45953:SF1">
    <property type="entry name" value="IDURONATE 2-SULFATASE"/>
    <property type="match status" value="1"/>
</dbReference>
<dbReference type="RefSeq" id="WP_146462271.1">
    <property type="nucleotide sequence ID" value="NZ_SJPW01000009.1"/>
</dbReference>
<comment type="similarity">
    <text evidence="2">Belongs to the sulfatase family.</text>
</comment>
<dbReference type="GO" id="GO:0047753">
    <property type="term" value="F:choline-sulfatase activity"/>
    <property type="evidence" value="ECO:0007669"/>
    <property type="project" value="UniProtKB-EC"/>
</dbReference>
<dbReference type="GO" id="GO:0046872">
    <property type="term" value="F:metal ion binding"/>
    <property type="evidence" value="ECO:0007669"/>
    <property type="project" value="UniProtKB-KW"/>
</dbReference>
<evidence type="ECO:0000256" key="6">
    <source>
        <dbReference type="ARBA" id="ARBA00022837"/>
    </source>
</evidence>
<dbReference type="SUPFAM" id="SSF53649">
    <property type="entry name" value="Alkaline phosphatase-like"/>
    <property type="match status" value="1"/>
</dbReference>
<dbReference type="CDD" id="cd16030">
    <property type="entry name" value="iduronate-2-sulfatase"/>
    <property type="match status" value="1"/>
</dbReference>
<dbReference type="Pfam" id="PF18911">
    <property type="entry name" value="PKD_4"/>
    <property type="match status" value="1"/>
</dbReference>
<dbReference type="InterPro" id="IPR035874">
    <property type="entry name" value="IDS"/>
</dbReference>
<dbReference type="EMBL" id="SJPW01000009">
    <property type="protein sequence ID" value="TWU44790.1"/>
    <property type="molecule type" value="Genomic_DNA"/>
</dbReference>
<comment type="cofactor">
    <cofactor evidence="1">
        <name>Ca(2+)</name>
        <dbReference type="ChEBI" id="CHEBI:29108"/>
    </cofactor>
</comment>
<dbReference type="GO" id="GO:0005737">
    <property type="term" value="C:cytoplasm"/>
    <property type="evidence" value="ECO:0007669"/>
    <property type="project" value="TreeGrafter"/>
</dbReference>
<keyword evidence="4 7" id="KW-0732">Signal</keyword>
<dbReference type="InterPro" id="IPR022409">
    <property type="entry name" value="PKD/Chitinase_dom"/>
</dbReference>
<dbReference type="AlphaFoldDB" id="A0A5C6E7I4"/>
<dbReference type="SMART" id="SM00089">
    <property type="entry name" value="PKD"/>
    <property type="match status" value="1"/>
</dbReference>
<feature type="chain" id="PRO_5022943037" evidence="7">
    <location>
        <begin position="30"/>
        <end position="730"/>
    </location>
</feature>
<sequence precursor="true">MIRKHSLHLSLKAAALALTLALAPLPALVAAQPNVLFIAVDDMNDWGIGGHRQAITPNIDALAARGLKFTNTHSAGVKCGPSRTAIFTGQYPATTGFYDDQVYWQLDESLIGLHTAFDNAGYKTLGTGKLFHHAIGWIDQRGWDQYWLRTDGTTNAQRKNGWDAGSWKYGAPNPGGPDGAFVSIYNTTYPDIQAGVMEWAALDNAVEKDMADTQRADWVISQLKADHGDTPFFLGMGLFTPHSPQYAPQKYYDAYLNGPLKGNIDNLELPSYWKDGSTNPLPDLDDVADRERKKEINVYKRWMANLQAISPNDRTLKECILGYLAAITYADAQIGRVLTALNNSPYADNTIVVLWSDHGYHLGEKGHWAKHVMWERGSQVPFVWAGPGIAKGATTDTTASLIDMYPTFVDLCDLTKDGANADLQPLDGKSLASTLKDPDQAEDREVIISYLQAYEYAITNRDWRYIRYGDGQEELYDHNNDPNEWDNLANAPAYESIRANMRSKAPSKIADFALLHFQHARRDKGDGTWYFDDHQVKVDLTLSSNAPDVVTGEFDVTAQFTTGVTGFDVGDLEATNGSILNFKQVSPDKYTFTVHPKPMAVGELIVIEVPKKSATGIPNPRATNSYDIFVARRYHPDAKSWIPPSAGPAVTSVSGLTVRFNSNGSSDDGTVDACVWQFGDGGVSTDRSPSHTYAQAGTYVVTLGVTDNDGVGSDLVPVTVVVSDDSKNLK</sequence>
<feature type="domain" description="PKD" evidence="8">
    <location>
        <begin position="651"/>
        <end position="727"/>
    </location>
</feature>
<evidence type="ECO:0000313" key="9">
    <source>
        <dbReference type="EMBL" id="TWU44790.1"/>
    </source>
</evidence>
<dbReference type="InterPro" id="IPR035986">
    <property type="entry name" value="PKD_dom_sf"/>
</dbReference>
<dbReference type="Gene3D" id="3.40.720.10">
    <property type="entry name" value="Alkaline Phosphatase, subunit A"/>
    <property type="match status" value="1"/>
</dbReference>
<dbReference type="SUPFAM" id="SSF49299">
    <property type="entry name" value="PKD domain"/>
    <property type="match status" value="1"/>
</dbReference>
<comment type="caution">
    <text evidence="9">The sequence shown here is derived from an EMBL/GenBank/DDBJ whole genome shotgun (WGS) entry which is preliminary data.</text>
</comment>
<dbReference type="Proteomes" id="UP000318288">
    <property type="component" value="Unassembled WGS sequence"/>
</dbReference>
<evidence type="ECO:0000256" key="1">
    <source>
        <dbReference type="ARBA" id="ARBA00001913"/>
    </source>
</evidence>
<dbReference type="GO" id="GO:0004423">
    <property type="term" value="F:iduronate-2-sulfatase activity"/>
    <property type="evidence" value="ECO:0007669"/>
    <property type="project" value="InterPro"/>
</dbReference>
<dbReference type="Pfam" id="PF00884">
    <property type="entry name" value="Sulfatase"/>
    <property type="match status" value="1"/>
</dbReference>
<evidence type="ECO:0000259" key="8">
    <source>
        <dbReference type="PROSITE" id="PS50093"/>
    </source>
</evidence>
<keyword evidence="3" id="KW-0479">Metal-binding</keyword>
<keyword evidence="5 9" id="KW-0378">Hydrolase</keyword>
<dbReference type="CDD" id="cd00146">
    <property type="entry name" value="PKD"/>
    <property type="match status" value="1"/>
</dbReference>
<evidence type="ECO:0000256" key="4">
    <source>
        <dbReference type="ARBA" id="ARBA00022729"/>
    </source>
</evidence>
<proteinExistence type="inferred from homology"/>